<dbReference type="RefSeq" id="WP_119205878.1">
    <property type="nucleotide sequence ID" value="NZ_JANGCF010000007.1"/>
</dbReference>
<sequence>MLILEDTRQQENKHKNKHEYFRSVGIYWNRTALYCGDYTLPSNQSVCVDTKKDIAELIGDIQFKKMPKREIHKKVYDICEMQGVSFDLAERLYHAICDDDENRFAEKEIATLCFENHIAERTTSDFQTLYVKRHGFFHRGLKRAQNSEIQLYILVENKDGVQSLEDLTIWRNPRLDMWKKSKEIIGSWKNGKPKYKLVQCFPDAATGEWLAKSCSTMQNKYGVKFLFCRPEESGKRILELLGVM</sequence>
<evidence type="ECO:0000313" key="1">
    <source>
        <dbReference type="EMBL" id="RHC47841.1"/>
    </source>
</evidence>
<evidence type="ECO:0000313" key="2">
    <source>
        <dbReference type="Proteomes" id="UP000283975"/>
    </source>
</evidence>
<protein>
    <submittedName>
        <fullName evidence="1">Uncharacterized protein</fullName>
    </submittedName>
</protein>
<organism evidence="1 2">
    <name type="scientific">Enterocloster bolteae</name>
    <dbReference type="NCBI Taxonomy" id="208479"/>
    <lineage>
        <taxon>Bacteria</taxon>
        <taxon>Bacillati</taxon>
        <taxon>Bacillota</taxon>
        <taxon>Clostridia</taxon>
        <taxon>Lachnospirales</taxon>
        <taxon>Lachnospiraceae</taxon>
        <taxon>Enterocloster</taxon>
    </lineage>
</organism>
<dbReference type="Proteomes" id="UP000283975">
    <property type="component" value="Unassembled WGS sequence"/>
</dbReference>
<dbReference type="EMBL" id="QSHZ01000051">
    <property type="protein sequence ID" value="RHC47841.1"/>
    <property type="molecule type" value="Genomic_DNA"/>
</dbReference>
<name>A0A414AHL3_9FIRM</name>
<accession>A0A414AHL3</accession>
<dbReference type="AlphaFoldDB" id="A0A414AHL3"/>
<proteinExistence type="predicted"/>
<comment type="caution">
    <text evidence="1">The sequence shown here is derived from an EMBL/GenBank/DDBJ whole genome shotgun (WGS) entry which is preliminary data.</text>
</comment>
<gene>
    <name evidence="1" type="ORF">DW839_29325</name>
</gene>
<reference evidence="1 2" key="1">
    <citation type="submission" date="2018-08" db="EMBL/GenBank/DDBJ databases">
        <title>A genome reference for cultivated species of the human gut microbiota.</title>
        <authorList>
            <person name="Zou Y."/>
            <person name="Xue W."/>
            <person name="Luo G."/>
        </authorList>
    </citation>
    <scope>NUCLEOTIDE SEQUENCE [LARGE SCALE GENOMIC DNA]</scope>
    <source>
        <strain evidence="1 2">AM35-14</strain>
    </source>
</reference>